<evidence type="ECO:0000313" key="7">
    <source>
        <dbReference type="EMBL" id="OAP36583.1"/>
    </source>
</evidence>
<feature type="compositionally biased region" description="Polar residues" evidence="5">
    <location>
        <begin position="189"/>
        <end position="201"/>
    </location>
</feature>
<feature type="DNA-binding region" description="H-T-H motif" evidence="4">
    <location>
        <begin position="37"/>
        <end position="56"/>
    </location>
</feature>
<feature type="domain" description="HTH tetR-type" evidence="6">
    <location>
        <begin position="14"/>
        <end position="74"/>
    </location>
</feature>
<evidence type="ECO:0000313" key="8">
    <source>
        <dbReference type="Proteomes" id="UP000094025"/>
    </source>
</evidence>
<gene>
    <name evidence="7" type="ORF">AU381_19010</name>
</gene>
<dbReference type="InterPro" id="IPR001647">
    <property type="entry name" value="HTH_TetR"/>
</dbReference>
<evidence type="ECO:0000256" key="3">
    <source>
        <dbReference type="ARBA" id="ARBA00023163"/>
    </source>
</evidence>
<keyword evidence="3" id="KW-0804">Transcription</keyword>
<dbReference type="PROSITE" id="PS50977">
    <property type="entry name" value="HTH_TETR_2"/>
    <property type="match status" value="1"/>
</dbReference>
<evidence type="ECO:0000256" key="2">
    <source>
        <dbReference type="ARBA" id="ARBA00023125"/>
    </source>
</evidence>
<dbReference type="Proteomes" id="UP000094025">
    <property type="component" value="Unassembled WGS sequence"/>
</dbReference>
<keyword evidence="8" id="KW-1185">Reference proteome</keyword>
<dbReference type="RefSeq" id="WP_064243809.1">
    <property type="nucleotide sequence ID" value="NZ_LPUX01000064.1"/>
</dbReference>
<dbReference type="InterPro" id="IPR009057">
    <property type="entry name" value="Homeodomain-like_sf"/>
</dbReference>
<dbReference type="AlphaFoldDB" id="A0A178XP72"/>
<dbReference type="PANTHER" id="PTHR30055">
    <property type="entry name" value="HTH-TYPE TRANSCRIPTIONAL REGULATOR RUTR"/>
    <property type="match status" value="1"/>
</dbReference>
<accession>A0A178XP72</accession>
<dbReference type="GO" id="GO:0000976">
    <property type="term" value="F:transcription cis-regulatory region binding"/>
    <property type="evidence" value="ECO:0007669"/>
    <property type="project" value="TreeGrafter"/>
</dbReference>
<keyword evidence="1" id="KW-0805">Transcription regulation</keyword>
<dbReference type="PRINTS" id="PR00455">
    <property type="entry name" value="HTHTETR"/>
</dbReference>
<feature type="region of interest" description="Disordered" evidence="5">
    <location>
        <begin position="189"/>
        <end position="209"/>
    </location>
</feature>
<reference evidence="7 8" key="1">
    <citation type="journal article" date="2016" name="Int. J. Syst. Evol. Microbiol.">
        <title>Ensifer glycinis sp. nov., an novel rhizobial species associated with Glycine spp.</title>
        <authorList>
            <person name="Yan H."/>
            <person name="Yan J."/>
            <person name="Sui X.H."/>
            <person name="Wang E.T."/>
            <person name="Chen W.X."/>
            <person name="Zhang X.X."/>
            <person name="Chen W.F."/>
        </authorList>
    </citation>
    <scope>NUCLEOTIDE SEQUENCE [LARGE SCALE GENOMIC DNA]</scope>
    <source>
        <strain evidence="7 8">CCBAU 23380</strain>
    </source>
</reference>
<dbReference type="PANTHER" id="PTHR30055:SF234">
    <property type="entry name" value="HTH-TYPE TRANSCRIPTIONAL REGULATOR BETI"/>
    <property type="match status" value="1"/>
</dbReference>
<dbReference type="Gene3D" id="1.10.357.10">
    <property type="entry name" value="Tetracycline Repressor, domain 2"/>
    <property type="match status" value="1"/>
</dbReference>
<name>A0A178XP72_9HYPH</name>
<organism evidence="7 8">
    <name type="scientific">Sinorhizobium glycinis</name>
    <dbReference type="NCBI Taxonomy" id="1472378"/>
    <lineage>
        <taxon>Bacteria</taxon>
        <taxon>Pseudomonadati</taxon>
        <taxon>Pseudomonadota</taxon>
        <taxon>Alphaproteobacteria</taxon>
        <taxon>Hyphomicrobiales</taxon>
        <taxon>Rhizobiaceae</taxon>
        <taxon>Sinorhizobium/Ensifer group</taxon>
        <taxon>Sinorhizobium</taxon>
    </lineage>
</organism>
<evidence type="ECO:0000259" key="6">
    <source>
        <dbReference type="PROSITE" id="PS50977"/>
    </source>
</evidence>
<proteinExistence type="predicted"/>
<dbReference type="OrthoDB" id="9795011at2"/>
<evidence type="ECO:0000256" key="4">
    <source>
        <dbReference type="PROSITE-ProRule" id="PRU00335"/>
    </source>
</evidence>
<evidence type="ECO:0000256" key="5">
    <source>
        <dbReference type="SAM" id="MobiDB-lite"/>
    </source>
</evidence>
<dbReference type="InterPro" id="IPR050109">
    <property type="entry name" value="HTH-type_TetR-like_transc_reg"/>
</dbReference>
<dbReference type="SUPFAM" id="SSF46689">
    <property type="entry name" value="Homeodomain-like"/>
    <property type="match status" value="1"/>
</dbReference>
<dbReference type="Pfam" id="PF00440">
    <property type="entry name" value="TetR_N"/>
    <property type="match status" value="1"/>
</dbReference>
<dbReference type="STRING" id="1472378.AU381_19010"/>
<evidence type="ECO:0000256" key="1">
    <source>
        <dbReference type="ARBA" id="ARBA00023015"/>
    </source>
</evidence>
<dbReference type="GO" id="GO:0003700">
    <property type="term" value="F:DNA-binding transcription factor activity"/>
    <property type="evidence" value="ECO:0007669"/>
    <property type="project" value="TreeGrafter"/>
</dbReference>
<sequence>MSNTQTTLRERQVKATHDLILEVAMRLMHENPNGPFSHEIIAEAAGIGARTVYRHFPTRDDLLQAMWIRLRDKTGTRFPESEDEIVPLIRMAFSNFEEHEALVRASLQAAGSTIRDRGAIEGRPAFRKSLAAILDGLPPEEERRLVAVCLAIYSAPFWQLLRDRGLLSGREAGEAAAWAIDMILQSARAASQKSERQTATSAGEGEKHE</sequence>
<comment type="caution">
    <text evidence="7">The sequence shown here is derived from an EMBL/GenBank/DDBJ whole genome shotgun (WGS) entry which is preliminary data.</text>
</comment>
<keyword evidence="2 4" id="KW-0238">DNA-binding</keyword>
<protein>
    <recommendedName>
        <fullName evidence="6">HTH tetR-type domain-containing protein</fullName>
    </recommendedName>
</protein>
<dbReference type="EMBL" id="LPUX01000064">
    <property type="protein sequence ID" value="OAP36583.1"/>
    <property type="molecule type" value="Genomic_DNA"/>
</dbReference>